<reference evidence="2" key="1">
    <citation type="submission" date="2024-01" db="EMBL/GenBank/DDBJ databases">
        <title>Sequencing the genomes of a sandfly, Sergentomyia squamirostris, and its two endosymbionts.</title>
        <authorList>
            <person name="Itokawa K."/>
            <person name="Sanjoba C."/>
        </authorList>
    </citation>
    <scope>NUCLEOTIDE SEQUENCE</scope>
    <source>
        <strain evidence="2">RiSSQ</strain>
    </source>
</reference>
<dbReference type="InterPro" id="IPR027417">
    <property type="entry name" value="P-loop_NTPase"/>
</dbReference>
<accession>A0AAT9G8T2</accession>
<evidence type="ECO:0000259" key="1">
    <source>
        <dbReference type="Pfam" id="PF12705"/>
    </source>
</evidence>
<feature type="domain" description="PD-(D/E)XK endonuclease-like" evidence="1">
    <location>
        <begin position="770"/>
        <end position="966"/>
    </location>
</feature>
<organism evidence="2">
    <name type="scientific">Candidatus Tisiphia endosymbiont of Sergentomyia squamirostris</name>
    <dbReference type="NCBI Taxonomy" id="3113639"/>
    <lineage>
        <taxon>Bacteria</taxon>
        <taxon>Pseudomonadati</taxon>
        <taxon>Pseudomonadota</taxon>
        <taxon>Alphaproteobacteria</taxon>
        <taxon>Rickettsiales</taxon>
        <taxon>Rickettsiaceae</taxon>
        <taxon>Rickettsieae</taxon>
        <taxon>Candidatus Tisiphia</taxon>
    </lineage>
</organism>
<dbReference type="InterPro" id="IPR011604">
    <property type="entry name" value="PDDEXK-like_dom_sf"/>
</dbReference>
<sequence length="1024" mass="117163">MDIVADFILDNFAKESISNLKIILPNGFACLNLQNILIKKQNIAILPNIIPFSNIMAEGEEIFSITSENLEPITFLQERIILAEIIHNYPKIQFSITQSLQFCSTIAELFYQLACNNLSIDSVNEIEKMNPSKHWNVIYEFLKYTHQQWKKQIELLGLLDRVNYQITMMEAEIARLKRADTNLIVAGIIGHNLISWNFLKNVANSPCGFIILPPISNRSLLEYDKPEEDYLYSLKKLLTILNKDLSDFQPLGNEQQHHSILDQIIFEDIVNSGELDSRHDGAKPIDNNRRAIEDEVTKFSSIDYKDLKTSESIDCIKYFELEDIFQEAEQISLICKQYSDKKIAIIVNNQTTKDFYCNSLTKYSLEFQDLLGDNLTKTLASSLIISVSEILCNDFDIKKLFLLLKNPFINCKLVAKLELLMSGKNRFTRHFNQMLSLVEKTNDDALINWCKKLIDLLYTNSGSSFVKILKSSIKIAEKLYPNIWYEQPATELSTFLSSLIKDNCNLTLSNKKCFPELLKSLMFSCKYFAHNNYSKNIIIGKAEDLMLLKFDLVILADFNQGSLASSSAVNQWINEQTLKKLHIATGYAIHQYYFYLFLHNAQVIITRAKRQDSKAGLLPSNLLLKLQFILQKSLISENYLTYLSENNLVDVSNNVNMVESIIANPTNISSSLQGATLVATKQSREVNRNGLLRSGFAPQLLKVKNRHCEETVGRRSNPYDKFHGLPRSRTFARNDDLSLTTVLSNNVENTNRVSHNHSGYVYSPIFPEVISVTDIEMLVRNPYSFYAKKILNLRSKDMIGQESKISEFGSFVHKVLEQYSKNYDKLENNKVGLILEISNNILQNTILPAYTQKIWQIKFIPIAESFIEFDEKRRSDFQYVYSECRGEILLNIGGQELTIIGVADRIEVDELGAAVIIDYKTGSLPSKKDVEAGLSPQLIIGGLMLQEGGFAIKVHSVKQVIYVKISISKPIIQTLEIDLTKEGLDRHKQGMMRVLEYYVTNKNFPYDIDLLKYDDYAHLARRDL</sequence>
<dbReference type="SUPFAM" id="SSF52540">
    <property type="entry name" value="P-loop containing nucleoside triphosphate hydrolases"/>
    <property type="match status" value="1"/>
</dbReference>
<dbReference type="Gene3D" id="3.90.320.10">
    <property type="match status" value="1"/>
</dbReference>
<dbReference type="AlphaFoldDB" id="A0AAT9G8T2"/>
<proteinExistence type="predicted"/>
<dbReference type="Pfam" id="PF12705">
    <property type="entry name" value="PDDEXK_1"/>
    <property type="match status" value="1"/>
</dbReference>
<protein>
    <recommendedName>
        <fullName evidence="1">PD-(D/E)XK endonuclease-like domain-containing protein</fullName>
    </recommendedName>
</protein>
<evidence type="ECO:0000313" key="2">
    <source>
        <dbReference type="EMBL" id="BFD46212.1"/>
    </source>
</evidence>
<name>A0AAT9G8T2_9RICK</name>
<dbReference type="EMBL" id="AP029170">
    <property type="protein sequence ID" value="BFD46212.1"/>
    <property type="molecule type" value="Genomic_DNA"/>
</dbReference>
<dbReference type="InterPro" id="IPR038726">
    <property type="entry name" value="PDDEXK_AddAB-type"/>
</dbReference>
<gene>
    <name evidence="2" type="ORF">DMENIID0002_08580</name>
</gene>